<dbReference type="InterPro" id="IPR017583">
    <property type="entry name" value="Tagatose/fructose_Pkinase"/>
</dbReference>
<keyword evidence="5 9" id="KW-0418">Kinase</keyword>
<evidence type="ECO:0000256" key="5">
    <source>
        <dbReference type="ARBA" id="ARBA00022777"/>
    </source>
</evidence>
<protein>
    <recommendedName>
        <fullName evidence="7">Tagatose-6-phosphate kinase</fullName>
        <ecNumber evidence="7">2.7.1.144</ecNumber>
    </recommendedName>
</protein>
<dbReference type="GO" id="GO:0016052">
    <property type="term" value="P:carbohydrate catabolic process"/>
    <property type="evidence" value="ECO:0007669"/>
    <property type="project" value="UniProtKB-ARBA"/>
</dbReference>
<dbReference type="AlphaFoldDB" id="A0A1I4I3A4"/>
<evidence type="ECO:0000313" key="10">
    <source>
        <dbReference type="Proteomes" id="UP000181969"/>
    </source>
</evidence>
<evidence type="ECO:0000256" key="1">
    <source>
        <dbReference type="ARBA" id="ARBA00005380"/>
    </source>
</evidence>
<dbReference type="EC" id="2.7.1.144" evidence="7"/>
<evidence type="ECO:0000256" key="3">
    <source>
        <dbReference type="ARBA" id="ARBA00022736"/>
    </source>
</evidence>
<evidence type="ECO:0000256" key="7">
    <source>
        <dbReference type="PIRNR" id="PIRNR000535"/>
    </source>
</evidence>
<dbReference type="NCBIfam" id="TIGR03168">
    <property type="entry name" value="1-PFK"/>
    <property type="match status" value="1"/>
</dbReference>
<dbReference type="Gene3D" id="3.40.1190.20">
    <property type="match status" value="1"/>
</dbReference>
<dbReference type="RefSeq" id="WP_074751580.1">
    <property type="nucleotide sequence ID" value="NZ_FOTJ01000012.1"/>
</dbReference>
<dbReference type="FunFam" id="3.40.1190.20:FF:000001">
    <property type="entry name" value="Phosphofructokinase"/>
    <property type="match status" value="1"/>
</dbReference>
<proteinExistence type="inferred from homology"/>
<name>A0A1I4I3A4_9LACT</name>
<dbReference type="InterPro" id="IPR029056">
    <property type="entry name" value="Ribokinase-like"/>
</dbReference>
<keyword evidence="3 7" id="KW-0423">Lactose metabolism</keyword>
<dbReference type="EMBL" id="FOTJ01000012">
    <property type="protein sequence ID" value="SFL48236.1"/>
    <property type="molecule type" value="Genomic_DNA"/>
</dbReference>
<comment type="similarity">
    <text evidence="7">Belongs to the carbohydrate kinase PfkB family. LacC subfamily.</text>
</comment>
<gene>
    <name evidence="9" type="ORF">SAMN05216438_11226</name>
</gene>
<comment type="pathway">
    <text evidence="7">Carbohydrate metabolism; D-tagatose 6-phosphate degradation; D-glyceraldehyde 3-phosphate and glycerone phosphate from D-tagatose 6-phosphate: step 1/2.</text>
</comment>
<dbReference type="GO" id="GO:0005829">
    <property type="term" value="C:cytosol"/>
    <property type="evidence" value="ECO:0007669"/>
    <property type="project" value="TreeGrafter"/>
</dbReference>
<dbReference type="PANTHER" id="PTHR46566">
    <property type="entry name" value="1-PHOSPHOFRUCTOKINASE-RELATED"/>
    <property type="match status" value="1"/>
</dbReference>
<evidence type="ECO:0000256" key="2">
    <source>
        <dbReference type="ARBA" id="ARBA00022679"/>
    </source>
</evidence>
<dbReference type="OrthoDB" id="9801219at2"/>
<dbReference type="GO" id="GO:0009024">
    <property type="term" value="F:tagatose-6-phosphate kinase activity"/>
    <property type="evidence" value="ECO:0007669"/>
    <property type="project" value="UniProtKB-EC"/>
</dbReference>
<dbReference type="CDD" id="cd01164">
    <property type="entry name" value="FruK_PfkB_like"/>
    <property type="match status" value="1"/>
</dbReference>
<dbReference type="InterPro" id="IPR022463">
    <property type="entry name" value="1-PFruKinase"/>
</dbReference>
<evidence type="ECO:0000313" key="9">
    <source>
        <dbReference type="EMBL" id="SFL48236.1"/>
    </source>
</evidence>
<accession>A0A1I4I3A4</accession>
<dbReference type="Pfam" id="PF00294">
    <property type="entry name" value="PfkB"/>
    <property type="match status" value="1"/>
</dbReference>
<dbReference type="SUPFAM" id="SSF53613">
    <property type="entry name" value="Ribokinase-like"/>
    <property type="match status" value="1"/>
</dbReference>
<dbReference type="GO" id="GO:0044281">
    <property type="term" value="P:small molecule metabolic process"/>
    <property type="evidence" value="ECO:0007669"/>
    <property type="project" value="UniProtKB-ARBA"/>
</dbReference>
<dbReference type="UniPathway" id="UPA00704">
    <property type="reaction ID" value="UER00715"/>
</dbReference>
<dbReference type="GO" id="GO:0005988">
    <property type="term" value="P:lactose metabolic process"/>
    <property type="evidence" value="ECO:0007669"/>
    <property type="project" value="UniProtKB-KW"/>
</dbReference>
<keyword evidence="2 7" id="KW-0808">Transferase</keyword>
<feature type="domain" description="Carbohydrate kinase PfkB" evidence="8">
    <location>
        <begin position="9"/>
        <end position="290"/>
    </location>
</feature>
<dbReference type="NCBIfam" id="TIGR03828">
    <property type="entry name" value="pfkB"/>
    <property type="match status" value="1"/>
</dbReference>
<dbReference type="PANTHER" id="PTHR46566:SF1">
    <property type="entry name" value="1-PHOSPHOFRUCTOKINASE"/>
    <property type="match status" value="1"/>
</dbReference>
<dbReference type="GO" id="GO:0005524">
    <property type="term" value="F:ATP binding"/>
    <property type="evidence" value="ECO:0007669"/>
    <property type="project" value="UniProtKB-KW"/>
</dbReference>
<dbReference type="GO" id="GO:2001059">
    <property type="term" value="P:D-tagatose 6-phosphate catabolic process"/>
    <property type="evidence" value="ECO:0007669"/>
    <property type="project" value="UniProtKB-UniPathway"/>
</dbReference>
<keyword evidence="4 7" id="KW-0547">Nucleotide-binding</keyword>
<dbReference type="GO" id="GO:0008662">
    <property type="term" value="F:1-phosphofructokinase activity"/>
    <property type="evidence" value="ECO:0007669"/>
    <property type="project" value="InterPro"/>
</dbReference>
<evidence type="ECO:0000256" key="4">
    <source>
        <dbReference type="ARBA" id="ARBA00022741"/>
    </source>
</evidence>
<keyword evidence="6 7" id="KW-0067">ATP-binding</keyword>
<sequence>MIYTATLNLAIDLFIDTKEMSPKIVNRTEEYDVQANGKGVNVSLILQQLGVTSTALGFKAGFTGNFIDDTLRNEGIYTDFIEINGITRINVFTHVKKENQEYKLVNKGPKVTSEQVEMFLKQVHQLRVGDYLCLSGSFSEGVPPILLKEIAAICQENKVRLIIDTSYAEVLDTLSYEPFLLKPNDEELAHWFNVELKALEDVIYYGKKLVEQGAQNVLISLGEKGALFINSDQILSVNAPQGEVVNTACAGDSLLGTFLAGIIKNEAIGKNLQLAIAAGSSTAFQKGLTDFSDVPQLMKQITVTEIMNKL</sequence>
<evidence type="ECO:0000256" key="6">
    <source>
        <dbReference type="ARBA" id="ARBA00022840"/>
    </source>
</evidence>
<comment type="catalytic activity">
    <reaction evidence="7">
        <text>D-tagatofuranose 6-phosphate + ATP = D-tagatofuranose 1,6-bisphosphate + ADP + H(+)</text>
        <dbReference type="Rhea" id="RHEA:12420"/>
        <dbReference type="ChEBI" id="CHEBI:15378"/>
        <dbReference type="ChEBI" id="CHEBI:30616"/>
        <dbReference type="ChEBI" id="CHEBI:58694"/>
        <dbReference type="ChEBI" id="CHEBI:58695"/>
        <dbReference type="ChEBI" id="CHEBI:456216"/>
        <dbReference type="EC" id="2.7.1.144"/>
    </reaction>
</comment>
<evidence type="ECO:0000259" key="8">
    <source>
        <dbReference type="Pfam" id="PF00294"/>
    </source>
</evidence>
<dbReference type="Proteomes" id="UP000181969">
    <property type="component" value="Unassembled WGS sequence"/>
</dbReference>
<reference evidence="9 10" key="1">
    <citation type="submission" date="2016-10" db="EMBL/GenBank/DDBJ databases">
        <authorList>
            <person name="de Groot N.N."/>
        </authorList>
    </citation>
    <scope>NUCLEOTIDE SEQUENCE [LARGE SCALE GENOMIC DNA]</scope>
    <source>
        <strain evidence="9 10">M79</strain>
    </source>
</reference>
<comment type="similarity">
    <text evidence="1">Belongs to the carbohydrate kinase pfkB family.</text>
</comment>
<organism evidence="9 10">
    <name type="scientific">Lactococcus garvieae</name>
    <dbReference type="NCBI Taxonomy" id="1363"/>
    <lineage>
        <taxon>Bacteria</taxon>
        <taxon>Bacillati</taxon>
        <taxon>Bacillota</taxon>
        <taxon>Bacilli</taxon>
        <taxon>Lactobacillales</taxon>
        <taxon>Streptococcaceae</taxon>
        <taxon>Lactococcus</taxon>
    </lineage>
</organism>
<dbReference type="InterPro" id="IPR011611">
    <property type="entry name" value="PfkB_dom"/>
</dbReference>
<dbReference type="PIRSF" id="PIRSF000535">
    <property type="entry name" value="1PFK/6PFK/LacC"/>
    <property type="match status" value="1"/>
</dbReference>